<evidence type="ECO:0000259" key="1">
    <source>
        <dbReference type="Pfam" id="PF01370"/>
    </source>
</evidence>
<proteinExistence type="predicted"/>
<dbReference type="EMBL" id="JFYO01000011">
    <property type="protein sequence ID" value="EZP25374.1"/>
    <property type="molecule type" value="Genomic_DNA"/>
</dbReference>
<evidence type="ECO:0000313" key="2">
    <source>
        <dbReference type="EMBL" id="EZP25374.1"/>
    </source>
</evidence>
<accession>A0A031FKH5</accession>
<dbReference type="GO" id="GO:0005737">
    <property type="term" value="C:cytoplasm"/>
    <property type="evidence" value="ECO:0007669"/>
    <property type="project" value="TreeGrafter"/>
</dbReference>
<dbReference type="Proteomes" id="UP000024001">
    <property type="component" value="Unassembled WGS sequence"/>
</dbReference>
<dbReference type="RefSeq" id="WP_036313796.1">
    <property type="nucleotide sequence ID" value="NZ_JFYO01000011.1"/>
</dbReference>
<keyword evidence="3" id="KW-1185">Reference proteome</keyword>
<evidence type="ECO:0000313" key="3">
    <source>
        <dbReference type="Proteomes" id="UP000024001"/>
    </source>
</evidence>
<reference evidence="2 3" key="1">
    <citation type="submission" date="2014-03" db="EMBL/GenBank/DDBJ databases">
        <title>Draft Genome Sequences of 13 Willow Endophytes.</title>
        <authorList>
            <person name="Gan H.Y."/>
            <person name="Gan H.M."/>
            <person name="Savka M.A."/>
            <person name="Hudson A.O."/>
        </authorList>
    </citation>
    <scope>NUCLEOTIDE SEQUENCE [LARGE SCALE GENOMIC DNA]</scope>
    <source>
        <strain evidence="2 3">RIT293</strain>
    </source>
</reference>
<organism evidence="2 3">
    <name type="scientific">Microbacterium oleivorans</name>
    <dbReference type="NCBI Taxonomy" id="273677"/>
    <lineage>
        <taxon>Bacteria</taxon>
        <taxon>Bacillati</taxon>
        <taxon>Actinomycetota</taxon>
        <taxon>Actinomycetes</taxon>
        <taxon>Micrococcales</taxon>
        <taxon>Microbacteriaceae</taxon>
        <taxon>Microbacterium</taxon>
    </lineage>
</organism>
<gene>
    <name evidence="2" type="ORF">BW34_02829</name>
</gene>
<dbReference type="InterPro" id="IPR036291">
    <property type="entry name" value="NAD(P)-bd_dom_sf"/>
</dbReference>
<dbReference type="PANTHER" id="PTHR48079:SF6">
    <property type="entry name" value="NAD(P)-BINDING DOMAIN-CONTAINING PROTEIN-RELATED"/>
    <property type="match status" value="1"/>
</dbReference>
<dbReference type="AlphaFoldDB" id="A0A031FKH5"/>
<dbReference type="PANTHER" id="PTHR48079">
    <property type="entry name" value="PROTEIN YEEZ"/>
    <property type="match status" value="1"/>
</dbReference>
<dbReference type="eggNOG" id="COG0451">
    <property type="taxonomic scope" value="Bacteria"/>
</dbReference>
<dbReference type="InterPro" id="IPR051783">
    <property type="entry name" value="NAD(P)-dependent_oxidoreduct"/>
</dbReference>
<name>A0A031FKH5_9MICO</name>
<dbReference type="SUPFAM" id="SSF51735">
    <property type="entry name" value="NAD(P)-binding Rossmann-fold domains"/>
    <property type="match status" value="1"/>
</dbReference>
<dbReference type="InterPro" id="IPR001509">
    <property type="entry name" value="Epimerase_deHydtase"/>
</dbReference>
<comment type="caution">
    <text evidence="2">The sequence shown here is derived from an EMBL/GenBank/DDBJ whole genome shotgun (WGS) entry which is preliminary data.</text>
</comment>
<sequence length="328" mass="34277">MSDRVLVLGGTGWVGRLVAQAWVERGARVTVLARGDRPAPAGADLVVADRSEPGAYDAVDDVEWDEIVDISSSPGHVAQAASALGERAAHATYISSVSVYAEADRPGADERAAVVEPLGDGEPYDYARAKVACEHAAAALAVRVAVIRPGLIVGPGDPTDRFGYWPARFATATTESVLVPEAAGLRAQVIDVDDLVAFIVSSGARGFDGVLDAVGESHPLGHVLDLARDAAGHTGEVHAAPADWLERHGVAHWAGPRSLPLWLPAEVRGFAARSGAAYRAAGGGIRPLSETIARVLQDERARGVSRSRSSGLERAEELALIESFVAGR</sequence>
<feature type="domain" description="NAD-dependent epimerase/dehydratase" evidence="1">
    <location>
        <begin position="86"/>
        <end position="200"/>
    </location>
</feature>
<dbReference type="Gene3D" id="3.40.50.720">
    <property type="entry name" value="NAD(P)-binding Rossmann-like Domain"/>
    <property type="match status" value="2"/>
</dbReference>
<dbReference type="PATRIC" id="fig|273677.3.peg.2800"/>
<feature type="domain" description="NAD-dependent epimerase/dehydratase" evidence="1">
    <location>
        <begin position="5"/>
        <end position="80"/>
    </location>
</feature>
<dbReference type="GO" id="GO:0004029">
    <property type="term" value="F:aldehyde dehydrogenase (NAD+) activity"/>
    <property type="evidence" value="ECO:0007669"/>
    <property type="project" value="TreeGrafter"/>
</dbReference>
<dbReference type="Pfam" id="PF01370">
    <property type="entry name" value="Epimerase"/>
    <property type="match status" value="2"/>
</dbReference>
<dbReference type="OrthoDB" id="7941246at2"/>
<protein>
    <submittedName>
        <fullName evidence="2">NAD-dependent epimerase/dehydratase</fullName>
    </submittedName>
</protein>